<dbReference type="Pfam" id="PF04525">
    <property type="entry name" value="LOR"/>
    <property type="match status" value="1"/>
</dbReference>
<reference evidence="1 2" key="1">
    <citation type="submission" date="2018-12" db="EMBL/GenBank/DDBJ databases">
        <authorList>
            <consortium name="Pathogen Informatics"/>
        </authorList>
    </citation>
    <scope>NUCLEOTIDE SEQUENCE [LARGE SCALE GENOMIC DNA]</scope>
    <source>
        <strain evidence="1 2">NCTC10918</strain>
    </source>
</reference>
<dbReference type="STRING" id="762948.HMPREF0733_11071"/>
<organism evidence="1 2">
    <name type="scientific">Rothia dentocariosa</name>
    <dbReference type="NCBI Taxonomy" id="2047"/>
    <lineage>
        <taxon>Bacteria</taxon>
        <taxon>Bacillati</taxon>
        <taxon>Actinomycetota</taxon>
        <taxon>Actinomycetes</taxon>
        <taxon>Micrococcales</taxon>
        <taxon>Micrococcaceae</taxon>
        <taxon>Rothia</taxon>
    </lineage>
</organism>
<dbReference type="SUPFAM" id="SSF54518">
    <property type="entry name" value="Tubby C-terminal domain-like"/>
    <property type="match status" value="1"/>
</dbReference>
<evidence type="ECO:0000313" key="1">
    <source>
        <dbReference type="EMBL" id="VEJ30898.1"/>
    </source>
</evidence>
<dbReference type="InterPro" id="IPR025659">
    <property type="entry name" value="Tubby-like_C"/>
</dbReference>
<protein>
    <submittedName>
        <fullName evidence="1">Uncharacterized protein</fullName>
    </submittedName>
</protein>
<gene>
    <name evidence="1" type="ORF">NCTC10918_02190</name>
</gene>
<sequence>MTTFYAKSKMAYPEYRYNILNTDFKPVYETDGRLRLGGKSVVFAKADTEEKVITVHREPDIKHTYTVESADGSTAATVKYTDWKPFRPKFSVKTSDAEFIMDGSAWVKGFEIHREDQVVAKITRPGLGVKYGYIIDIMDEAFHDVTLGSFMVLSHYIGGRRNYAVPIVG</sequence>
<accession>A0A448UY57</accession>
<dbReference type="AlphaFoldDB" id="A0A448UY57"/>
<evidence type="ECO:0000313" key="2">
    <source>
        <dbReference type="Proteomes" id="UP000270988"/>
    </source>
</evidence>
<dbReference type="Proteomes" id="UP000270988">
    <property type="component" value="Chromosome"/>
</dbReference>
<dbReference type="InterPro" id="IPR007612">
    <property type="entry name" value="LOR"/>
</dbReference>
<name>A0A448UY57_9MICC</name>
<proteinExistence type="predicted"/>
<dbReference type="EMBL" id="LR134521">
    <property type="protein sequence ID" value="VEJ30898.1"/>
    <property type="molecule type" value="Genomic_DNA"/>
</dbReference>